<dbReference type="CDD" id="cd08645">
    <property type="entry name" value="FMT_core_GART"/>
    <property type="match status" value="1"/>
</dbReference>
<feature type="domain" description="Formyl transferase N-terminal" evidence="7">
    <location>
        <begin position="3"/>
        <end position="183"/>
    </location>
</feature>
<dbReference type="Pfam" id="PF00551">
    <property type="entry name" value="Formyl_trans_N"/>
    <property type="match status" value="1"/>
</dbReference>
<feature type="site" description="Raises pKa of active site His" evidence="6">
    <location>
        <position position="146"/>
    </location>
</feature>
<dbReference type="InterPro" id="IPR036477">
    <property type="entry name" value="Formyl_transf_N_sf"/>
</dbReference>
<feature type="binding site" evidence="6">
    <location>
        <begin position="12"/>
        <end position="14"/>
    </location>
    <ligand>
        <name>N(1)-(5-phospho-beta-D-ribosyl)glycinamide</name>
        <dbReference type="ChEBI" id="CHEBI:143788"/>
    </ligand>
</feature>
<dbReference type="Proteomes" id="UP000263486">
    <property type="component" value="Unassembled WGS sequence"/>
</dbReference>
<protein>
    <recommendedName>
        <fullName evidence="6">Phosphoribosylglycinamide formyltransferase</fullName>
        <ecNumber evidence="6">2.1.2.2</ecNumber>
    </recommendedName>
    <alternativeName>
        <fullName evidence="6">5'-phosphoribosylglycinamide transformylase</fullName>
    </alternativeName>
    <alternativeName>
        <fullName evidence="6">GAR transformylase</fullName>
        <shortName evidence="6">GART</shortName>
    </alternativeName>
</protein>
<proteinExistence type="inferred from homology"/>
<evidence type="ECO:0000256" key="2">
    <source>
        <dbReference type="ARBA" id="ARBA00022679"/>
    </source>
</evidence>
<dbReference type="SUPFAM" id="SSF53328">
    <property type="entry name" value="Formyltransferase"/>
    <property type="match status" value="1"/>
</dbReference>
<comment type="function">
    <text evidence="6">Catalyzes the transfer of a formyl group from 10-formyltetrahydrofolate to 5-phospho-ribosyl-glycinamide (GAR), producing 5-phospho-ribosyl-N-formylglycinamide (FGAR) and tetrahydrofolate.</text>
</comment>
<dbReference type="RefSeq" id="WP_114643663.1">
    <property type="nucleotide sequence ID" value="NZ_JAACIO010000043.1"/>
</dbReference>
<evidence type="ECO:0000256" key="1">
    <source>
        <dbReference type="ARBA" id="ARBA00005054"/>
    </source>
</evidence>
<feature type="binding site" evidence="6">
    <location>
        <position position="103"/>
    </location>
    <ligand>
        <name>(6R)-10-formyltetrahydrofolate</name>
        <dbReference type="ChEBI" id="CHEBI:195366"/>
    </ligand>
</feature>
<evidence type="ECO:0000313" key="8">
    <source>
        <dbReference type="EMBL" id="REI39401.1"/>
    </source>
</evidence>
<keyword evidence="9" id="KW-1185">Reference proteome</keyword>
<dbReference type="NCBIfam" id="TIGR00639">
    <property type="entry name" value="PurN"/>
    <property type="match status" value="1"/>
</dbReference>
<comment type="pathway">
    <text evidence="1 6">Purine metabolism; IMP biosynthesis via de novo pathway; N(2)-formyl-N(1)-(5-phospho-D-ribosyl)glycinamide from N(1)-(5-phospho-D-ribosyl)glycinamide (10-formyl THF route): step 1/1.</text>
</comment>
<dbReference type="InterPro" id="IPR004607">
    <property type="entry name" value="GART"/>
</dbReference>
<organism evidence="8 9">
    <name type="scientific">Psychrilyobacter piezotolerans</name>
    <dbReference type="NCBI Taxonomy" id="2293438"/>
    <lineage>
        <taxon>Bacteria</taxon>
        <taxon>Fusobacteriati</taxon>
        <taxon>Fusobacteriota</taxon>
        <taxon>Fusobacteriia</taxon>
        <taxon>Fusobacteriales</taxon>
        <taxon>Fusobacteriaceae</taxon>
        <taxon>Psychrilyobacter</taxon>
    </lineage>
</organism>
<dbReference type="PANTHER" id="PTHR43369:SF2">
    <property type="entry name" value="PHOSPHORIBOSYLGLYCINAMIDE FORMYLTRANSFERASE"/>
    <property type="match status" value="1"/>
</dbReference>
<dbReference type="GO" id="GO:0004644">
    <property type="term" value="F:phosphoribosylglycinamide formyltransferase activity"/>
    <property type="evidence" value="ECO:0007669"/>
    <property type="project" value="UniProtKB-EC"/>
</dbReference>
<dbReference type="EC" id="2.1.2.2" evidence="6"/>
<keyword evidence="2 6" id="KW-0808">Transferase</keyword>
<dbReference type="InterPro" id="IPR001555">
    <property type="entry name" value="GART_AS"/>
</dbReference>
<comment type="caution">
    <text evidence="6">Lacks conserved residue(s) required for the propagation of feature annotation.</text>
</comment>
<accession>A0ABX9KD36</accession>
<dbReference type="Gene3D" id="3.40.50.170">
    <property type="entry name" value="Formyl transferase, N-terminal domain"/>
    <property type="match status" value="1"/>
</dbReference>
<feature type="binding site" evidence="6">
    <location>
        <position position="58"/>
    </location>
    <ligand>
        <name>(6R)-10-formyltetrahydrofolate</name>
        <dbReference type="ChEBI" id="CHEBI:195366"/>
    </ligand>
</feature>
<dbReference type="EMBL" id="QUAJ01000046">
    <property type="protein sequence ID" value="REI39401.1"/>
    <property type="molecule type" value="Genomic_DNA"/>
</dbReference>
<keyword evidence="3 6" id="KW-0658">Purine biosynthesis</keyword>
<comment type="catalytic activity">
    <reaction evidence="5 6">
        <text>N(1)-(5-phospho-beta-D-ribosyl)glycinamide + (6R)-10-formyltetrahydrofolate = N(2)-formyl-N(1)-(5-phospho-beta-D-ribosyl)glycinamide + (6S)-5,6,7,8-tetrahydrofolate + H(+)</text>
        <dbReference type="Rhea" id="RHEA:15053"/>
        <dbReference type="ChEBI" id="CHEBI:15378"/>
        <dbReference type="ChEBI" id="CHEBI:57453"/>
        <dbReference type="ChEBI" id="CHEBI:143788"/>
        <dbReference type="ChEBI" id="CHEBI:147286"/>
        <dbReference type="ChEBI" id="CHEBI:195366"/>
        <dbReference type="EC" id="2.1.2.2"/>
    </reaction>
</comment>
<evidence type="ECO:0000256" key="3">
    <source>
        <dbReference type="ARBA" id="ARBA00022755"/>
    </source>
</evidence>
<evidence type="ECO:0000259" key="7">
    <source>
        <dbReference type="Pfam" id="PF00551"/>
    </source>
</evidence>
<name>A0ABX9KD36_9FUSO</name>
<evidence type="ECO:0000313" key="9">
    <source>
        <dbReference type="Proteomes" id="UP000263486"/>
    </source>
</evidence>
<evidence type="ECO:0000256" key="5">
    <source>
        <dbReference type="ARBA" id="ARBA00047664"/>
    </source>
</evidence>
<gene>
    <name evidence="6" type="primary">purN</name>
    <name evidence="8" type="ORF">DYH56_14905</name>
</gene>
<dbReference type="PROSITE" id="PS00373">
    <property type="entry name" value="GART"/>
    <property type="match status" value="1"/>
</dbReference>
<evidence type="ECO:0000256" key="4">
    <source>
        <dbReference type="ARBA" id="ARBA00038440"/>
    </source>
</evidence>
<evidence type="ECO:0000256" key="6">
    <source>
        <dbReference type="HAMAP-Rule" id="MF_01930"/>
    </source>
</evidence>
<dbReference type="PANTHER" id="PTHR43369">
    <property type="entry name" value="PHOSPHORIBOSYLGLYCINAMIDE FORMYLTRANSFERASE"/>
    <property type="match status" value="1"/>
</dbReference>
<comment type="similarity">
    <text evidence="4 6">Belongs to the GART family.</text>
</comment>
<dbReference type="InterPro" id="IPR002376">
    <property type="entry name" value="Formyl_transf_N"/>
</dbReference>
<reference evidence="8 9" key="1">
    <citation type="submission" date="2018-08" db="EMBL/GenBank/DDBJ databases">
        <title>Draft genome sequence of Psychrilyobacter sp. strain SD5 isolated from Black Sea water.</title>
        <authorList>
            <person name="Yadav S."/>
            <person name="Villanueva L."/>
            <person name="Damste J.S.S."/>
        </authorList>
    </citation>
    <scope>NUCLEOTIDE SEQUENCE [LARGE SCALE GENOMIC DNA]</scope>
    <source>
        <strain evidence="8 9">SD5</strain>
    </source>
</reference>
<sequence>MFKIAVLISGGGSNLQSIIDTISTSKAEYEISCVIADRECYGIERAENNHIETKIFDRKILKKDISKKIDEYLGDRVDLVVLAGFLSILDENFINNRRGRIINIHPSLLPKFGGPGMFGIRIHKAVIEAKENESGCTVHYVDAGVDTGEIIEQRKVKVEAEDTAETLQKKVLMEEHKLLPKAISLLVKKLS</sequence>
<comment type="caution">
    <text evidence="8">The sequence shown here is derived from an EMBL/GenBank/DDBJ whole genome shotgun (WGS) entry which is preliminary data.</text>
</comment>
<dbReference type="HAMAP" id="MF_01930">
    <property type="entry name" value="PurN"/>
    <property type="match status" value="1"/>
</dbReference>
<feature type="active site" description="Proton donor" evidence="6">
    <location>
        <position position="105"/>
    </location>
</feature>